<dbReference type="InterPro" id="IPR011604">
    <property type="entry name" value="PDDEXK-like_dom_sf"/>
</dbReference>
<dbReference type="EMBL" id="CP033923">
    <property type="protein sequence ID" value="AZA90177.1"/>
    <property type="molecule type" value="Genomic_DNA"/>
</dbReference>
<proteinExistence type="predicted"/>
<evidence type="ECO:0000313" key="1">
    <source>
        <dbReference type="EMBL" id="AZA90177.1"/>
    </source>
</evidence>
<dbReference type="NCBIfam" id="TIGR04256">
    <property type="entry name" value="GxxExxY"/>
    <property type="match status" value="1"/>
</dbReference>
<dbReference type="Pfam" id="PF13366">
    <property type="entry name" value="PDDEXK_3"/>
    <property type="match status" value="1"/>
</dbReference>
<evidence type="ECO:0000313" key="2">
    <source>
        <dbReference type="Proteomes" id="UP000278288"/>
    </source>
</evidence>
<gene>
    <name evidence="1" type="ORF">EG343_05875</name>
</gene>
<reference evidence="1 2" key="1">
    <citation type="submission" date="2018-11" db="EMBL/GenBank/DDBJ databases">
        <title>Proposal to divide the Flavobacteriaceae and reorganize its genera based on Amino Acid Identity values calculated from whole genome sequences.</title>
        <authorList>
            <person name="Nicholson A.C."/>
            <person name="Gulvik C.A."/>
            <person name="Whitney A.M."/>
            <person name="Humrighouse B.W."/>
            <person name="Bell M."/>
            <person name="Holmes B."/>
            <person name="Steigerwalt A.G."/>
            <person name="Villarma A."/>
            <person name="Sheth M."/>
            <person name="Batra D."/>
            <person name="Pryor J."/>
            <person name="Bernardet J.-F."/>
            <person name="Hugo C."/>
            <person name="Kampfer P."/>
            <person name="Newman J."/>
            <person name="McQuiston J.R."/>
        </authorList>
    </citation>
    <scope>NUCLEOTIDE SEQUENCE [LARGE SCALE GENOMIC DNA]</scope>
    <source>
        <strain evidence="1 2">G0041</strain>
    </source>
</reference>
<name>A0AAD0YJR0_CHRNA</name>
<dbReference type="AlphaFoldDB" id="A0AAD0YJR0"/>
<protein>
    <submittedName>
        <fullName evidence="1">GxxExxY protein</fullName>
    </submittedName>
</protein>
<keyword evidence="2" id="KW-1185">Reference proteome</keyword>
<sequence>MMITKKYLDDLTYEIIGSAIDVHKIMGGGLLESVYHECLKEELLYKKINFLTEMKVPVIYKGKTLNVDFRCDLFVENSIVVELKSVQEIIPIFEAQLLTYMKLLRCPKGIIINFHCSNIFKEGQKTFVNEYFNALRNS</sequence>
<dbReference type="Gene3D" id="3.90.320.10">
    <property type="match status" value="1"/>
</dbReference>
<dbReference type="KEGG" id="cnk:EG343_05875"/>
<dbReference type="Proteomes" id="UP000278288">
    <property type="component" value="Chromosome"/>
</dbReference>
<dbReference type="InterPro" id="IPR026350">
    <property type="entry name" value="GxxExxY"/>
</dbReference>
<organism evidence="1 2">
    <name type="scientific">Chryseobacterium nakagawai</name>
    <dbReference type="NCBI Taxonomy" id="1241982"/>
    <lineage>
        <taxon>Bacteria</taxon>
        <taxon>Pseudomonadati</taxon>
        <taxon>Bacteroidota</taxon>
        <taxon>Flavobacteriia</taxon>
        <taxon>Flavobacteriales</taxon>
        <taxon>Weeksellaceae</taxon>
        <taxon>Chryseobacterium group</taxon>
        <taxon>Chryseobacterium</taxon>
    </lineage>
</organism>
<accession>A0AAD0YJR0</accession>